<dbReference type="AlphaFoldDB" id="A0A7W5E409"/>
<accession>A0A7W5E409</accession>
<feature type="transmembrane region" description="Helical" evidence="1">
    <location>
        <begin position="138"/>
        <end position="157"/>
    </location>
</feature>
<evidence type="ECO:0000313" key="2">
    <source>
        <dbReference type="EMBL" id="MBB3209442.1"/>
    </source>
</evidence>
<dbReference type="Proteomes" id="UP000536179">
    <property type="component" value="Unassembled WGS sequence"/>
</dbReference>
<reference evidence="2 3" key="1">
    <citation type="submission" date="2020-08" db="EMBL/GenBank/DDBJ databases">
        <title>Genomic Encyclopedia of Type Strains, Phase III (KMG-III): the genomes of soil and plant-associated and newly described type strains.</title>
        <authorList>
            <person name="Whitman W."/>
        </authorList>
    </citation>
    <scope>NUCLEOTIDE SEQUENCE [LARGE SCALE GENOMIC DNA]</scope>
    <source>
        <strain evidence="2 3">CECT 8075</strain>
    </source>
</reference>
<sequence length="836" mass="92143">MNTHAVWRGLVWKETRQIVPLVMMLLAVSAVLFLIWSFTSRQLNISLRAVGSIVPLIMPALYAAGAGAILVSHEKESGTWNWLASLPVPANSVVATKLAVGFGGLVLMWIGCVILSVVTGLERTISAGGGDGLAQFPVPVWIAHSVYVLFCGFYTAWRNRNAFPALLWILPLAILPFVVCEISLAWSGPGMGQYVDATQKMWRMGTITTIAIPIMGWFAVRAGQRALSPRDADILSDDRLQSGIDAWRPPPPSNMVKRPFSNDVAVLAWQSIHTSRWSSIGLVSMLAMGAIAWLVATNSRDGVNGLSGNVVGVLLGSGLLAISWLGVFAFTGDGAATRLKFLADRGVSPARVWLGRLGFGVSVLCSAALLIFAWQIFLGSPEDLGRMDGVVFPEMSLLTVVSVFALIYGVSQWTSQVVPMLAASAFLAPVLSVLGLFFLISAGMSYGVSLGWLIACVAIPFVSTLWTMGAFMDGRRGWMYWTITVVALFVFVALPVIPVAIDRLKFPSMSSERFAVLDAEARGHMRRSSLQSVAMRQSNFQLYDNDQLFFEDLDGKVAVDRLRQRDLYSPDSWVIIGDDREVPLRADEYVLQNALQVATLLKLQWEQNPEDKNAKDQFRRFVERITHAAQGLRLSTRWVDQECADVLEIWLTQTLADESVAGLREEPFMQDAIEVVRDFEGRQDARRRALLVSWLRDRELSQGRPSGAMIAGVSANDYWFERVPIGWRSSILQQGMGAVVERCLALIEAGRKGEPVDAELRGLHRLLNSTGGEFEVGPYGERNRMAIGPECVFATFQNCSYPGTQWFAPWEETARAMSVHRESTSVATVPRQENSK</sequence>
<name>A0A7W5E409_9BACT</name>
<protein>
    <recommendedName>
        <fullName evidence="4">ABC-2 family transporter protein</fullName>
    </recommendedName>
</protein>
<feature type="transmembrane region" description="Helical" evidence="1">
    <location>
        <begin position="308"/>
        <end position="332"/>
    </location>
</feature>
<keyword evidence="1" id="KW-0812">Transmembrane</keyword>
<feature type="transmembrane region" description="Helical" evidence="1">
    <location>
        <begin position="353"/>
        <end position="378"/>
    </location>
</feature>
<organism evidence="2 3">
    <name type="scientific">Aporhodopirellula rubra</name>
    <dbReference type="NCBI Taxonomy" id="980271"/>
    <lineage>
        <taxon>Bacteria</taxon>
        <taxon>Pseudomonadati</taxon>
        <taxon>Planctomycetota</taxon>
        <taxon>Planctomycetia</taxon>
        <taxon>Pirellulales</taxon>
        <taxon>Pirellulaceae</taxon>
        <taxon>Aporhodopirellula</taxon>
    </lineage>
</organism>
<feature type="transmembrane region" description="Helical" evidence="1">
    <location>
        <begin position="478"/>
        <end position="501"/>
    </location>
</feature>
<keyword evidence="3" id="KW-1185">Reference proteome</keyword>
<feature type="transmembrane region" description="Helical" evidence="1">
    <location>
        <begin position="166"/>
        <end position="186"/>
    </location>
</feature>
<feature type="transmembrane region" description="Helical" evidence="1">
    <location>
        <begin position="446"/>
        <end position="466"/>
    </location>
</feature>
<feature type="transmembrane region" description="Helical" evidence="1">
    <location>
        <begin position="93"/>
        <end position="118"/>
    </location>
</feature>
<proteinExistence type="predicted"/>
<evidence type="ECO:0008006" key="4">
    <source>
        <dbReference type="Google" id="ProtNLM"/>
    </source>
</evidence>
<keyword evidence="1" id="KW-0472">Membrane</keyword>
<gene>
    <name evidence="2" type="ORF">FHS27_005282</name>
</gene>
<dbReference type="RefSeq" id="WP_184308061.1">
    <property type="nucleotide sequence ID" value="NZ_JACHXU010000023.1"/>
</dbReference>
<evidence type="ECO:0000256" key="1">
    <source>
        <dbReference type="SAM" id="Phobius"/>
    </source>
</evidence>
<comment type="caution">
    <text evidence="2">The sequence shown here is derived from an EMBL/GenBank/DDBJ whole genome shotgun (WGS) entry which is preliminary data.</text>
</comment>
<feature type="transmembrane region" description="Helical" evidence="1">
    <location>
        <begin position="201"/>
        <end position="220"/>
    </location>
</feature>
<feature type="transmembrane region" description="Helical" evidence="1">
    <location>
        <begin position="417"/>
        <end position="440"/>
    </location>
</feature>
<dbReference type="Pfam" id="PF12730">
    <property type="entry name" value="ABC2_membrane_4"/>
    <property type="match status" value="1"/>
</dbReference>
<evidence type="ECO:0000313" key="3">
    <source>
        <dbReference type="Proteomes" id="UP000536179"/>
    </source>
</evidence>
<feature type="transmembrane region" description="Helical" evidence="1">
    <location>
        <begin position="277"/>
        <end position="296"/>
    </location>
</feature>
<keyword evidence="1" id="KW-1133">Transmembrane helix</keyword>
<feature type="transmembrane region" description="Helical" evidence="1">
    <location>
        <begin position="50"/>
        <end position="72"/>
    </location>
</feature>
<feature type="transmembrane region" description="Helical" evidence="1">
    <location>
        <begin position="18"/>
        <end position="38"/>
    </location>
</feature>
<feature type="transmembrane region" description="Helical" evidence="1">
    <location>
        <begin position="390"/>
        <end position="410"/>
    </location>
</feature>
<dbReference type="EMBL" id="JACHXU010000023">
    <property type="protein sequence ID" value="MBB3209442.1"/>
    <property type="molecule type" value="Genomic_DNA"/>
</dbReference>